<gene>
    <name evidence="1" type="ORF">OFW50_09930</name>
</gene>
<sequence>MKYFDYESLNALFTPPAIMAKMNQIYELRGQQQDHLQKNRVALDRLVNIAKVESIDASNRIEGIYTIDTRLRELVNKRTAPHNRSEAEISGYRDVLELIHDHYQDIPITSHSILGLHKQLF</sequence>
<evidence type="ECO:0008006" key="3">
    <source>
        <dbReference type="Google" id="ProtNLM"/>
    </source>
</evidence>
<dbReference type="Gene3D" id="1.10.3290.10">
    <property type="entry name" value="Fido-like domain"/>
    <property type="match status" value="1"/>
</dbReference>
<proteinExistence type="predicted"/>
<dbReference type="RefSeq" id="WP_191983429.1">
    <property type="nucleotide sequence ID" value="NZ_CP074378.1"/>
</dbReference>
<dbReference type="EMBL" id="CP107523">
    <property type="protein sequence ID" value="UYN55797.1"/>
    <property type="molecule type" value="Genomic_DNA"/>
</dbReference>
<evidence type="ECO:0000313" key="1">
    <source>
        <dbReference type="EMBL" id="UYN55797.1"/>
    </source>
</evidence>
<name>A0ABY6H5I9_9LACO</name>
<organism evidence="1 2">
    <name type="scientific">Lacticaseibacillus chiayiensis</name>
    <dbReference type="NCBI Taxonomy" id="2100821"/>
    <lineage>
        <taxon>Bacteria</taxon>
        <taxon>Bacillati</taxon>
        <taxon>Bacillota</taxon>
        <taxon>Bacilli</taxon>
        <taxon>Lactobacillales</taxon>
        <taxon>Lactobacillaceae</taxon>
        <taxon>Lacticaseibacillus</taxon>
    </lineage>
</organism>
<protein>
    <recommendedName>
        <fullName evidence="3">Fic family protein</fullName>
    </recommendedName>
</protein>
<reference evidence="1" key="1">
    <citation type="submission" date="2022-10" db="EMBL/GenBank/DDBJ databases">
        <title>Comparative genomic analysis and in-vitro probiotic properties of the potential probiotic L. chiayiensis AACE 3.</title>
        <authorList>
            <person name="Kang X."/>
        </authorList>
    </citation>
    <scope>NUCLEOTIDE SEQUENCE</scope>
    <source>
        <strain evidence="1">AACE 3</strain>
    </source>
</reference>
<evidence type="ECO:0000313" key="2">
    <source>
        <dbReference type="Proteomes" id="UP001164790"/>
    </source>
</evidence>
<accession>A0ABY6H5I9</accession>
<dbReference type="InterPro" id="IPR036597">
    <property type="entry name" value="Fido-like_dom_sf"/>
</dbReference>
<dbReference type="Proteomes" id="UP001164790">
    <property type="component" value="Chromosome"/>
</dbReference>
<keyword evidence="2" id="KW-1185">Reference proteome</keyword>